<accession>A0A1V4KJU2</accession>
<feature type="compositionally biased region" description="Basic and acidic residues" evidence="1">
    <location>
        <begin position="1"/>
        <end position="17"/>
    </location>
</feature>
<comment type="caution">
    <text evidence="2">The sequence shown here is derived from an EMBL/GenBank/DDBJ whole genome shotgun (WGS) entry which is preliminary data.</text>
</comment>
<sequence>MSKRENRADKGDRDEPPPHGTNAVSPLLCLSLATVHVLHVRPKGEWERGSALLLLLFCRAVQDKLLSTGFIDSMDLQPAVQQLLHEPSFQEGNLREMDSFN</sequence>
<evidence type="ECO:0000256" key="1">
    <source>
        <dbReference type="SAM" id="MobiDB-lite"/>
    </source>
</evidence>
<evidence type="ECO:0000313" key="3">
    <source>
        <dbReference type="Proteomes" id="UP000190648"/>
    </source>
</evidence>
<gene>
    <name evidence="2" type="ORF">AV530_016031</name>
</gene>
<reference evidence="2 3" key="1">
    <citation type="submission" date="2016-02" db="EMBL/GenBank/DDBJ databases">
        <title>Band-tailed pigeon sequencing and assembly.</title>
        <authorList>
            <person name="Soares A.E."/>
            <person name="Novak B.J."/>
            <person name="Rice E.S."/>
            <person name="O'Connell B."/>
            <person name="Chang D."/>
            <person name="Weber S."/>
            <person name="Shapiro B."/>
        </authorList>
    </citation>
    <scope>NUCLEOTIDE SEQUENCE [LARGE SCALE GENOMIC DNA]</scope>
    <source>
        <strain evidence="2">BTP2013</strain>
        <tissue evidence="2">Blood</tissue>
    </source>
</reference>
<keyword evidence="3" id="KW-1185">Reference proteome</keyword>
<feature type="region of interest" description="Disordered" evidence="1">
    <location>
        <begin position="1"/>
        <end position="23"/>
    </location>
</feature>
<dbReference type="EMBL" id="LSYS01003057">
    <property type="protein sequence ID" value="OPJ84698.1"/>
    <property type="molecule type" value="Genomic_DNA"/>
</dbReference>
<proteinExistence type="predicted"/>
<dbReference type="Proteomes" id="UP000190648">
    <property type="component" value="Unassembled WGS sequence"/>
</dbReference>
<organism evidence="2 3">
    <name type="scientific">Patagioenas fasciata monilis</name>
    <dbReference type="NCBI Taxonomy" id="372326"/>
    <lineage>
        <taxon>Eukaryota</taxon>
        <taxon>Metazoa</taxon>
        <taxon>Chordata</taxon>
        <taxon>Craniata</taxon>
        <taxon>Vertebrata</taxon>
        <taxon>Euteleostomi</taxon>
        <taxon>Archelosauria</taxon>
        <taxon>Archosauria</taxon>
        <taxon>Dinosauria</taxon>
        <taxon>Saurischia</taxon>
        <taxon>Theropoda</taxon>
        <taxon>Coelurosauria</taxon>
        <taxon>Aves</taxon>
        <taxon>Neognathae</taxon>
        <taxon>Neoaves</taxon>
        <taxon>Columbimorphae</taxon>
        <taxon>Columbiformes</taxon>
        <taxon>Columbidae</taxon>
        <taxon>Patagioenas</taxon>
    </lineage>
</organism>
<evidence type="ECO:0000313" key="2">
    <source>
        <dbReference type="EMBL" id="OPJ84698.1"/>
    </source>
</evidence>
<name>A0A1V4KJU2_PATFA</name>
<dbReference type="AlphaFoldDB" id="A0A1V4KJU2"/>
<protein>
    <submittedName>
        <fullName evidence="2">Uncharacterized protein</fullName>
    </submittedName>
</protein>